<evidence type="ECO:0000256" key="2">
    <source>
        <dbReference type="ARBA" id="ARBA00022603"/>
    </source>
</evidence>
<dbReference type="InterPro" id="IPR023135">
    <property type="entry name" value="N6_DNA_MeTrfase_TaqI_C"/>
</dbReference>
<feature type="domain" description="TaqI-like C-terminal specificity" evidence="6">
    <location>
        <begin position="413"/>
        <end position="524"/>
    </location>
</feature>
<dbReference type="EMBL" id="BQXH01000017">
    <property type="protein sequence ID" value="GKS82013.1"/>
    <property type="molecule type" value="Genomic_DNA"/>
</dbReference>
<evidence type="ECO:0000313" key="7">
    <source>
        <dbReference type="EMBL" id="GKS82013.1"/>
    </source>
</evidence>
<dbReference type="InterPro" id="IPR029063">
    <property type="entry name" value="SAM-dependent_MTases_sf"/>
</dbReference>
<dbReference type="Pfam" id="PF12950">
    <property type="entry name" value="TaqI_C"/>
    <property type="match status" value="1"/>
</dbReference>
<comment type="caution">
    <text evidence="7">The sequence shown here is derived from an EMBL/GenBank/DDBJ whole genome shotgun (WGS) entry which is preliminary data.</text>
</comment>
<dbReference type="InterPro" id="IPR025931">
    <property type="entry name" value="TaqI_C"/>
</dbReference>
<dbReference type="EC" id="2.1.1.72" evidence="1"/>
<evidence type="ECO:0000259" key="6">
    <source>
        <dbReference type="Pfam" id="PF12950"/>
    </source>
</evidence>
<dbReference type="Proteomes" id="UP001055149">
    <property type="component" value="Unassembled WGS sequence"/>
</dbReference>
<dbReference type="RefSeq" id="WP_244056163.1">
    <property type="nucleotide sequence ID" value="NZ_BQXH01000017.1"/>
</dbReference>
<dbReference type="InterPro" id="IPR050953">
    <property type="entry name" value="N4_N6_ade-DNA_methylase"/>
</dbReference>
<dbReference type="SUPFAM" id="SSF53335">
    <property type="entry name" value="S-adenosyl-L-methionine-dependent methyltransferases"/>
    <property type="match status" value="1"/>
</dbReference>
<evidence type="ECO:0000256" key="1">
    <source>
        <dbReference type="ARBA" id="ARBA00011900"/>
    </source>
</evidence>
<dbReference type="Gene3D" id="3.40.50.150">
    <property type="entry name" value="Vaccinia Virus protein VP39"/>
    <property type="match status" value="1"/>
</dbReference>
<keyword evidence="3" id="KW-0808">Transferase</keyword>
<evidence type="ECO:0000256" key="4">
    <source>
        <dbReference type="ARBA" id="ARBA00047942"/>
    </source>
</evidence>
<name>A0ABQ5JJH9_9LACO</name>
<dbReference type="CDD" id="cd02440">
    <property type="entry name" value="AdoMet_MTases"/>
    <property type="match status" value="1"/>
</dbReference>
<evidence type="ECO:0000313" key="8">
    <source>
        <dbReference type="Proteomes" id="UP001055149"/>
    </source>
</evidence>
<sequence length="582" mass="65037">MKRTVSKATLANWERLGSEQKQLVHRANKTDSLRKIFPDKYIINQKNKSKILAIAAWIDAQQIDSSAAICVLALQTVYRSPHVSAANQDRFYQTVVQVCPHLPKLPDEETWQVDLAEPDFLGALYQTLQAEGARNKNGLYYTPAFVVDQLLAELNFSDDDYLLDPAVGTGIFLCELVRRFGVPVAQVHGTDIDPVAVVLATANLLLQAPANDNTYPDVRVCDYLQTCAVKHPTKIIGNPPWGAKKMADVLDSQLGRADSFAYFIERSLADLTDDGTLAFVLPVSLLNIATHEPVRQMLLANSAIATITKLPRLFQGVVSDVCLLTVQKDVTATNSISFVQENRSLSMPQNALERMPHHNFLPLQAQDRQILYHIWQQEHDNLAHSTWGLGIVTGNNDKYVMSAPTDSDQQVEPLITGKEIHPYMVGEPQRFLKFERANFQQAALDKIYRAPEKLVYKFINNRLIFAYDDQQRLTLNSANILLPVVATHSLKTVLAYLNSELFQYLNQVLFASPKVLRGNLEQLPFAKLSVSERVQLEALVDSQLTGTSSMTTEIDAFVFAKYQLSPAAISRVKQVLASDVFA</sequence>
<dbReference type="PANTHER" id="PTHR33841:SF1">
    <property type="entry name" value="DNA METHYLTRANSFERASE A"/>
    <property type="match status" value="1"/>
</dbReference>
<dbReference type="Gene3D" id="3.90.220.10">
    <property type="entry name" value="Adenine-n6-DNA-methyltransferase Taqi, Chain A, domain 2"/>
    <property type="match status" value="1"/>
</dbReference>
<evidence type="ECO:0000259" key="5">
    <source>
        <dbReference type="Pfam" id="PF02384"/>
    </source>
</evidence>
<keyword evidence="8" id="KW-1185">Reference proteome</keyword>
<accession>A0ABQ5JJH9</accession>
<dbReference type="Pfam" id="PF02384">
    <property type="entry name" value="N6_Mtase"/>
    <property type="match status" value="1"/>
</dbReference>
<reference evidence="7" key="1">
    <citation type="journal article" date="2022" name="Int. J. Syst. Evol. Microbiol.">
        <title>A novel species of lactic acid bacteria, Ligilactobacillus pabuli sp. nov., isolated from alfalfa silage.</title>
        <authorList>
            <person name="Tohno M."/>
            <person name="Tanizawa Y."/>
            <person name="Sawada H."/>
            <person name="Sakamoto M."/>
            <person name="Ohkuma M."/>
            <person name="Kobayashi H."/>
        </authorList>
    </citation>
    <scope>NUCLEOTIDE SEQUENCE</scope>
    <source>
        <strain evidence="7">AF129</strain>
    </source>
</reference>
<dbReference type="PANTHER" id="PTHR33841">
    <property type="entry name" value="DNA METHYLTRANSFERASE YEEA-RELATED"/>
    <property type="match status" value="1"/>
</dbReference>
<dbReference type="PRINTS" id="PR00507">
    <property type="entry name" value="N12N6MTFRASE"/>
</dbReference>
<proteinExistence type="predicted"/>
<gene>
    <name evidence="7" type="ORF">LPAF129_16990</name>
</gene>
<evidence type="ECO:0000256" key="3">
    <source>
        <dbReference type="ARBA" id="ARBA00022679"/>
    </source>
</evidence>
<comment type="catalytic activity">
    <reaction evidence="4">
        <text>a 2'-deoxyadenosine in DNA + S-adenosyl-L-methionine = an N(6)-methyl-2'-deoxyadenosine in DNA + S-adenosyl-L-homocysteine + H(+)</text>
        <dbReference type="Rhea" id="RHEA:15197"/>
        <dbReference type="Rhea" id="RHEA-COMP:12418"/>
        <dbReference type="Rhea" id="RHEA-COMP:12419"/>
        <dbReference type="ChEBI" id="CHEBI:15378"/>
        <dbReference type="ChEBI" id="CHEBI:57856"/>
        <dbReference type="ChEBI" id="CHEBI:59789"/>
        <dbReference type="ChEBI" id="CHEBI:90615"/>
        <dbReference type="ChEBI" id="CHEBI:90616"/>
        <dbReference type="EC" id="2.1.1.72"/>
    </reaction>
</comment>
<protein>
    <recommendedName>
        <fullName evidence="1">site-specific DNA-methyltransferase (adenine-specific)</fullName>
        <ecNumber evidence="1">2.1.1.72</ecNumber>
    </recommendedName>
</protein>
<feature type="domain" description="DNA methylase adenine-specific" evidence="5">
    <location>
        <begin position="118"/>
        <end position="359"/>
    </location>
</feature>
<keyword evidence="2" id="KW-0489">Methyltransferase</keyword>
<organism evidence="7 8">
    <name type="scientific">Ligilactobacillus pabuli</name>
    <dbReference type="NCBI Taxonomy" id="2886039"/>
    <lineage>
        <taxon>Bacteria</taxon>
        <taxon>Bacillati</taxon>
        <taxon>Bacillota</taxon>
        <taxon>Bacilli</taxon>
        <taxon>Lactobacillales</taxon>
        <taxon>Lactobacillaceae</taxon>
        <taxon>Ligilactobacillus</taxon>
    </lineage>
</organism>
<dbReference type="InterPro" id="IPR003356">
    <property type="entry name" value="DNA_methylase_A-5"/>
</dbReference>